<proteinExistence type="predicted"/>
<protein>
    <recommendedName>
        <fullName evidence="1">DUF8106 domain-containing protein</fullName>
    </recommendedName>
</protein>
<dbReference type="EMBL" id="JBHTAP010000001">
    <property type="protein sequence ID" value="MFC7234050.1"/>
    <property type="molecule type" value="Genomic_DNA"/>
</dbReference>
<accession>A0ABD5ZL49</accession>
<gene>
    <name evidence="2" type="ORF">ACFQJ4_01840</name>
</gene>
<dbReference type="AlphaFoldDB" id="A0ABD5ZL49"/>
<sequence>MSPAGPPLPDSDDEPPSTAAKMSLFCAECGHRSELGGDWLVREGEAGYRIVCPECATVIVAQPVFGMLA</sequence>
<dbReference type="InterPro" id="IPR058419">
    <property type="entry name" value="DUF8106"/>
</dbReference>
<comment type="caution">
    <text evidence="2">The sequence shown here is derived from an EMBL/GenBank/DDBJ whole genome shotgun (WGS) entry which is preliminary data.</text>
</comment>
<organism evidence="2 3">
    <name type="scientific">Halosegnis marinus</name>
    <dbReference type="NCBI Taxonomy" id="3034023"/>
    <lineage>
        <taxon>Archaea</taxon>
        <taxon>Methanobacteriati</taxon>
        <taxon>Methanobacteriota</taxon>
        <taxon>Stenosarchaea group</taxon>
        <taxon>Halobacteria</taxon>
        <taxon>Halobacteriales</taxon>
        <taxon>Natronomonadaceae</taxon>
        <taxon>Halosegnis</taxon>
    </lineage>
</organism>
<dbReference type="GeneID" id="79265713"/>
<feature type="domain" description="DUF8106" evidence="1">
    <location>
        <begin position="21"/>
        <end position="61"/>
    </location>
</feature>
<dbReference type="Pfam" id="PF26408">
    <property type="entry name" value="DUF8106"/>
    <property type="match status" value="1"/>
</dbReference>
<dbReference type="RefSeq" id="WP_276235046.1">
    <property type="nucleotide sequence ID" value="NZ_CP119802.1"/>
</dbReference>
<evidence type="ECO:0000313" key="3">
    <source>
        <dbReference type="Proteomes" id="UP001596398"/>
    </source>
</evidence>
<dbReference type="Proteomes" id="UP001596398">
    <property type="component" value="Unassembled WGS sequence"/>
</dbReference>
<evidence type="ECO:0000313" key="2">
    <source>
        <dbReference type="EMBL" id="MFC7234050.1"/>
    </source>
</evidence>
<keyword evidence="3" id="KW-1185">Reference proteome</keyword>
<reference evidence="2 3" key="1">
    <citation type="journal article" date="2019" name="Int. J. Syst. Evol. Microbiol.">
        <title>The Global Catalogue of Microorganisms (GCM) 10K type strain sequencing project: providing services to taxonomists for standard genome sequencing and annotation.</title>
        <authorList>
            <consortium name="The Broad Institute Genomics Platform"/>
            <consortium name="The Broad Institute Genome Sequencing Center for Infectious Disease"/>
            <person name="Wu L."/>
            <person name="Ma J."/>
        </authorList>
    </citation>
    <scope>NUCLEOTIDE SEQUENCE [LARGE SCALE GENOMIC DNA]</scope>
    <source>
        <strain evidence="2 3">DT85</strain>
    </source>
</reference>
<name>A0ABD5ZL49_9EURY</name>
<evidence type="ECO:0000259" key="1">
    <source>
        <dbReference type="Pfam" id="PF26408"/>
    </source>
</evidence>